<keyword evidence="4" id="KW-1185">Reference proteome</keyword>
<sequence length="184" mass="20220">MMNKLKKKSQIVMLIIMATLLFVSPLISASIRPKYLYFIFNLLIVALAAEAGLLLPHPTSSSVVSPASKPTIPLSPDKSPVHDDEAANHKMVEKPSSDDGNASLQCRPSMPSLFFIAGEDQADQRDSVEDDQQELISSEAEDDGAAVGEFISGQELFAKAETFIGNFYKQLKMQREDSWNRMAA</sequence>
<feature type="transmembrane region" description="Helical" evidence="2">
    <location>
        <begin position="12"/>
        <end position="29"/>
    </location>
</feature>
<dbReference type="AlphaFoldDB" id="A0AAV2CCA1"/>
<gene>
    <name evidence="3" type="ORF">LTRI10_LOCUS1979</name>
</gene>
<evidence type="ECO:0000313" key="3">
    <source>
        <dbReference type="EMBL" id="CAL1354132.1"/>
    </source>
</evidence>
<keyword evidence="2" id="KW-0472">Membrane</keyword>
<keyword evidence="2" id="KW-0812">Transmembrane</keyword>
<dbReference type="PANTHER" id="PTHR36887">
    <property type="entry name" value="OS01G0532300 PROTEIN"/>
    <property type="match status" value="1"/>
</dbReference>
<keyword evidence="2" id="KW-1133">Transmembrane helix</keyword>
<dbReference type="Proteomes" id="UP001497516">
    <property type="component" value="Chromosome 1"/>
</dbReference>
<name>A0AAV2CCA1_9ROSI</name>
<feature type="region of interest" description="Disordered" evidence="1">
    <location>
        <begin position="60"/>
        <end position="103"/>
    </location>
</feature>
<accession>A0AAV2CCA1</accession>
<proteinExistence type="predicted"/>
<dbReference type="Pfam" id="PF05553">
    <property type="entry name" value="DUF761"/>
    <property type="match status" value="1"/>
</dbReference>
<organism evidence="3 4">
    <name type="scientific">Linum trigynum</name>
    <dbReference type="NCBI Taxonomy" id="586398"/>
    <lineage>
        <taxon>Eukaryota</taxon>
        <taxon>Viridiplantae</taxon>
        <taxon>Streptophyta</taxon>
        <taxon>Embryophyta</taxon>
        <taxon>Tracheophyta</taxon>
        <taxon>Spermatophyta</taxon>
        <taxon>Magnoliopsida</taxon>
        <taxon>eudicotyledons</taxon>
        <taxon>Gunneridae</taxon>
        <taxon>Pentapetalae</taxon>
        <taxon>rosids</taxon>
        <taxon>fabids</taxon>
        <taxon>Malpighiales</taxon>
        <taxon>Linaceae</taxon>
        <taxon>Linum</taxon>
    </lineage>
</organism>
<reference evidence="3 4" key="1">
    <citation type="submission" date="2024-04" db="EMBL/GenBank/DDBJ databases">
        <authorList>
            <person name="Fracassetti M."/>
        </authorList>
    </citation>
    <scope>NUCLEOTIDE SEQUENCE [LARGE SCALE GENOMIC DNA]</scope>
</reference>
<feature type="compositionally biased region" description="Basic and acidic residues" evidence="1">
    <location>
        <begin position="79"/>
        <end position="97"/>
    </location>
</feature>
<dbReference type="InterPro" id="IPR008480">
    <property type="entry name" value="DUF761_pln"/>
</dbReference>
<protein>
    <recommendedName>
        <fullName evidence="5">DUF4408 domain-containing protein</fullName>
    </recommendedName>
</protein>
<evidence type="ECO:0000256" key="1">
    <source>
        <dbReference type="SAM" id="MobiDB-lite"/>
    </source>
</evidence>
<evidence type="ECO:0000256" key="2">
    <source>
        <dbReference type="SAM" id="Phobius"/>
    </source>
</evidence>
<feature type="transmembrane region" description="Helical" evidence="2">
    <location>
        <begin position="35"/>
        <end position="55"/>
    </location>
</feature>
<dbReference type="EMBL" id="OZ034813">
    <property type="protein sequence ID" value="CAL1354132.1"/>
    <property type="molecule type" value="Genomic_DNA"/>
</dbReference>
<evidence type="ECO:0000313" key="4">
    <source>
        <dbReference type="Proteomes" id="UP001497516"/>
    </source>
</evidence>
<dbReference type="PANTHER" id="PTHR36887:SF1">
    <property type="entry name" value="OS01G0532300 PROTEIN"/>
    <property type="match status" value="1"/>
</dbReference>
<evidence type="ECO:0008006" key="5">
    <source>
        <dbReference type="Google" id="ProtNLM"/>
    </source>
</evidence>